<sequence>MAGAATPPLLRIGVLALLVLQNTSLRLVMKHARTVSPNFSATAAVFACEILKFTTAIAVLARVRRSLITALVEVLNYRELLPMLVPAALYLLADRLHHVSTRRLDVAAFQVLSQSKVLTAALFGKVFRGRDYSGRQWFCLCAIACGIAICQLADIGVDTLEPPDLLGVATVMTTSLLGAAAGTYIEATLQRGSGDGVLWKRAAQMAANGCLIAAGPASRSNLDGFVFSAWLVVALNAAGGLLVAAAMRYADNVLKTLAASLSIVVSTIAATIFLSAPAPSSRFMIGGLVVVGAIYVYGTAPKVVVETR</sequence>
<dbReference type="GO" id="GO:0000139">
    <property type="term" value="C:Golgi membrane"/>
    <property type="evidence" value="ECO:0007669"/>
    <property type="project" value="InterPro"/>
</dbReference>
<gene>
    <name evidence="6" type="ORF">PECAL_2P27100</name>
</gene>
<dbReference type="InterPro" id="IPR037185">
    <property type="entry name" value="EmrE-like"/>
</dbReference>
<protein>
    <submittedName>
        <fullName evidence="6">Uncharacterized protein</fullName>
    </submittedName>
</protein>
<dbReference type="NCBIfam" id="TIGR00803">
    <property type="entry name" value="nst"/>
    <property type="match status" value="1"/>
</dbReference>
<keyword evidence="2 5" id="KW-0812">Transmembrane</keyword>
<dbReference type="PANTHER" id="PTHR10231">
    <property type="entry name" value="NUCLEOTIDE-SUGAR TRANSMEMBRANE TRANSPORTER"/>
    <property type="match status" value="1"/>
</dbReference>
<organism evidence="6 7">
    <name type="scientific">Pelagomonas calceolata</name>
    <dbReference type="NCBI Taxonomy" id="35677"/>
    <lineage>
        <taxon>Eukaryota</taxon>
        <taxon>Sar</taxon>
        <taxon>Stramenopiles</taxon>
        <taxon>Ochrophyta</taxon>
        <taxon>Pelagophyceae</taxon>
        <taxon>Pelagomonadales</taxon>
        <taxon>Pelagomonadaceae</taxon>
        <taxon>Pelagomonas</taxon>
    </lineage>
</organism>
<keyword evidence="7" id="KW-1185">Reference proteome</keyword>
<evidence type="ECO:0000256" key="2">
    <source>
        <dbReference type="ARBA" id="ARBA00022692"/>
    </source>
</evidence>
<feature type="transmembrane region" description="Helical" evidence="5">
    <location>
        <begin position="257"/>
        <end position="277"/>
    </location>
</feature>
<keyword evidence="3 5" id="KW-1133">Transmembrane helix</keyword>
<dbReference type="InterPro" id="IPR007271">
    <property type="entry name" value="Nuc_sug_transpt"/>
</dbReference>
<evidence type="ECO:0000313" key="6">
    <source>
        <dbReference type="EMBL" id="CAH0369583.1"/>
    </source>
</evidence>
<feature type="transmembrane region" description="Helical" evidence="5">
    <location>
        <begin position="283"/>
        <end position="305"/>
    </location>
</feature>
<dbReference type="Pfam" id="PF04142">
    <property type="entry name" value="Nuc_sug_transp"/>
    <property type="match status" value="1"/>
</dbReference>
<feature type="transmembrane region" description="Helical" evidence="5">
    <location>
        <begin position="41"/>
        <end position="63"/>
    </location>
</feature>
<evidence type="ECO:0000256" key="4">
    <source>
        <dbReference type="ARBA" id="ARBA00023136"/>
    </source>
</evidence>
<feature type="transmembrane region" description="Helical" evidence="5">
    <location>
        <begin position="225"/>
        <end position="245"/>
    </location>
</feature>
<comment type="subcellular location">
    <subcellularLocation>
        <location evidence="1">Membrane</location>
        <topology evidence="1">Multi-pass membrane protein</topology>
    </subcellularLocation>
</comment>
<dbReference type="SUPFAM" id="SSF103481">
    <property type="entry name" value="Multidrug resistance efflux transporter EmrE"/>
    <property type="match status" value="1"/>
</dbReference>
<dbReference type="AlphaFoldDB" id="A0A8J2SDH5"/>
<dbReference type="GO" id="GO:0015165">
    <property type="term" value="F:pyrimidine nucleotide-sugar transmembrane transporter activity"/>
    <property type="evidence" value="ECO:0007669"/>
    <property type="project" value="InterPro"/>
</dbReference>
<evidence type="ECO:0000256" key="3">
    <source>
        <dbReference type="ARBA" id="ARBA00022989"/>
    </source>
</evidence>
<feature type="non-terminal residue" evidence="6">
    <location>
        <position position="308"/>
    </location>
</feature>
<evidence type="ECO:0000256" key="1">
    <source>
        <dbReference type="ARBA" id="ARBA00004141"/>
    </source>
</evidence>
<reference evidence="6" key="1">
    <citation type="submission" date="2021-11" db="EMBL/GenBank/DDBJ databases">
        <authorList>
            <consortium name="Genoscope - CEA"/>
            <person name="William W."/>
        </authorList>
    </citation>
    <scope>NUCLEOTIDE SEQUENCE</scope>
</reference>
<feature type="transmembrane region" description="Helical" evidence="5">
    <location>
        <begin position="12"/>
        <end position="29"/>
    </location>
</feature>
<proteinExistence type="predicted"/>
<evidence type="ECO:0000256" key="5">
    <source>
        <dbReference type="SAM" id="Phobius"/>
    </source>
</evidence>
<dbReference type="EMBL" id="CAKKNE010000002">
    <property type="protein sequence ID" value="CAH0369583.1"/>
    <property type="molecule type" value="Genomic_DNA"/>
</dbReference>
<keyword evidence="4 5" id="KW-0472">Membrane</keyword>
<dbReference type="OrthoDB" id="408493at2759"/>
<dbReference type="Proteomes" id="UP000789595">
    <property type="component" value="Unassembled WGS sequence"/>
</dbReference>
<evidence type="ECO:0000313" key="7">
    <source>
        <dbReference type="Proteomes" id="UP000789595"/>
    </source>
</evidence>
<feature type="transmembrane region" description="Helical" evidence="5">
    <location>
        <begin position="137"/>
        <end position="157"/>
    </location>
</feature>
<comment type="caution">
    <text evidence="6">The sequence shown here is derived from an EMBL/GenBank/DDBJ whole genome shotgun (WGS) entry which is preliminary data.</text>
</comment>
<accession>A0A8J2SDH5</accession>
<name>A0A8J2SDH5_9STRA</name>